<name>L9KV84_TUPCH</name>
<reference evidence="2" key="1">
    <citation type="submission" date="2012-07" db="EMBL/GenBank/DDBJ databases">
        <title>Genome of the Chinese tree shrew, a rising model animal genetically related to primates.</title>
        <authorList>
            <person name="Zhang G."/>
            <person name="Fan Y."/>
            <person name="Yao Y."/>
            <person name="Huang Z."/>
        </authorList>
    </citation>
    <scope>NUCLEOTIDE SEQUENCE [LARGE SCALE GENOMIC DNA]</scope>
</reference>
<dbReference type="EMBL" id="KB320702">
    <property type="protein sequence ID" value="ELW65072.1"/>
    <property type="molecule type" value="Genomic_DNA"/>
</dbReference>
<dbReference type="AlphaFoldDB" id="L9KV84"/>
<sequence length="97" mass="10159">MSTYCVLDRTQAALSAVGKRPHRSSRELPEAACHAAVMKVCEAVLGAFNEMLALAALIILEVLLSASLMESVTAPYLEWGLPSGLASSVEKVPGGCV</sequence>
<proteinExistence type="predicted"/>
<keyword evidence="2" id="KW-1185">Reference proteome</keyword>
<evidence type="ECO:0000313" key="2">
    <source>
        <dbReference type="Proteomes" id="UP000011518"/>
    </source>
</evidence>
<dbReference type="Proteomes" id="UP000011518">
    <property type="component" value="Unassembled WGS sequence"/>
</dbReference>
<organism evidence="1 2">
    <name type="scientific">Tupaia chinensis</name>
    <name type="common">Chinese tree shrew</name>
    <name type="synonym">Tupaia belangeri chinensis</name>
    <dbReference type="NCBI Taxonomy" id="246437"/>
    <lineage>
        <taxon>Eukaryota</taxon>
        <taxon>Metazoa</taxon>
        <taxon>Chordata</taxon>
        <taxon>Craniata</taxon>
        <taxon>Vertebrata</taxon>
        <taxon>Euteleostomi</taxon>
        <taxon>Mammalia</taxon>
        <taxon>Eutheria</taxon>
        <taxon>Euarchontoglires</taxon>
        <taxon>Scandentia</taxon>
        <taxon>Tupaiidae</taxon>
        <taxon>Tupaia</taxon>
    </lineage>
</organism>
<protein>
    <submittedName>
        <fullName evidence="1">Uncharacterized protein</fullName>
    </submittedName>
</protein>
<evidence type="ECO:0000313" key="1">
    <source>
        <dbReference type="EMBL" id="ELW65072.1"/>
    </source>
</evidence>
<gene>
    <name evidence="1" type="ORF">TREES_T100019391</name>
</gene>
<dbReference type="InParanoid" id="L9KV84"/>
<reference evidence="2" key="2">
    <citation type="journal article" date="2013" name="Nat. Commun.">
        <title>Genome of the Chinese tree shrew.</title>
        <authorList>
            <person name="Fan Y."/>
            <person name="Huang Z.Y."/>
            <person name="Cao C.C."/>
            <person name="Chen C.S."/>
            <person name="Chen Y.X."/>
            <person name="Fan D.D."/>
            <person name="He J."/>
            <person name="Hou H.L."/>
            <person name="Hu L."/>
            <person name="Hu X.T."/>
            <person name="Jiang X.T."/>
            <person name="Lai R."/>
            <person name="Lang Y.S."/>
            <person name="Liang B."/>
            <person name="Liao S.G."/>
            <person name="Mu D."/>
            <person name="Ma Y.Y."/>
            <person name="Niu Y.Y."/>
            <person name="Sun X.Q."/>
            <person name="Xia J.Q."/>
            <person name="Xiao J."/>
            <person name="Xiong Z.Q."/>
            <person name="Xu L."/>
            <person name="Yang L."/>
            <person name="Zhang Y."/>
            <person name="Zhao W."/>
            <person name="Zhao X.D."/>
            <person name="Zheng Y.T."/>
            <person name="Zhou J.M."/>
            <person name="Zhu Y.B."/>
            <person name="Zhang G.J."/>
            <person name="Wang J."/>
            <person name="Yao Y.G."/>
        </authorList>
    </citation>
    <scope>NUCLEOTIDE SEQUENCE [LARGE SCALE GENOMIC DNA]</scope>
</reference>
<accession>L9KV84</accession>